<evidence type="ECO:0000259" key="22">
    <source>
        <dbReference type="PROSITE" id="PS50113"/>
    </source>
</evidence>
<dbReference type="NCBIfam" id="TIGR00229">
    <property type="entry name" value="sensory_box"/>
    <property type="match status" value="2"/>
</dbReference>
<reference evidence="25" key="1">
    <citation type="submission" date="2015-04" db="EMBL/GenBank/DDBJ databases">
        <authorList>
            <person name="Syromyatnikov M.Y."/>
            <person name="Popov V.N."/>
        </authorList>
    </citation>
    <scope>NUCLEOTIDE SEQUENCE</scope>
    <source>
        <strain evidence="25">MO-1</strain>
    </source>
</reference>
<feature type="domain" description="Response regulatory" evidence="20">
    <location>
        <begin position="792"/>
        <end position="908"/>
    </location>
</feature>
<dbReference type="InterPro" id="IPR000700">
    <property type="entry name" value="PAS-assoc_C"/>
</dbReference>
<evidence type="ECO:0000313" key="25">
    <source>
        <dbReference type="EMBL" id="CRH07270.1"/>
    </source>
</evidence>
<dbReference type="SUPFAM" id="SSF52172">
    <property type="entry name" value="CheY-like"/>
    <property type="match status" value="1"/>
</dbReference>
<evidence type="ECO:0000259" key="19">
    <source>
        <dbReference type="PROSITE" id="PS50109"/>
    </source>
</evidence>
<feature type="domain" description="HAMP" evidence="23">
    <location>
        <begin position="202"/>
        <end position="254"/>
    </location>
</feature>
<dbReference type="CDD" id="cd17546">
    <property type="entry name" value="REC_hyHK_CKI1_RcsC-like"/>
    <property type="match status" value="1"/>
</dbReference>
<dbReference type="PROSITE" id="PS50112">
    <property type="entry name" value="PAS"/>
    <property type="match status" value="1"/>
</dbReference>
<evidence type="ECO:0000256" key="13">
    <source>
        <dbReference type="ARBA" id="ARBA00023136"/>
    </source>
</evidence>
<keyword evidence="4" id="KW-1003">Cell membrane</keyword>
<dbReference type="Gene3D" id="1.10.287.130">
    <property type="match status" value="1"/>
</dbReference>
<dbReference type="Pfam" id="PF00512">
    <property type="entry name" value="HisKA"/>
    <property type="match status" value="1"/>
</dbReference>
<dbReference type="InterPro" id="IPR003660">
    <property type="entry name" value="HAMP_dom"/>
</dbReference>
<evidence type="ECO:0000256" key="6">
    <source>
        <dbReference type="ARBA" id="ARBA00022679"/>
    </source>
</evidence>
<keyword evidence="5 15" id="KW-0597">Phosphoprotein</keyword>
<feature type="coiled-coil region" evidence="16">
    <location>
        <begin position="375"/>
        <end position="406"/>
    </location>
</feature>
<feature type="transmembrane region" description="Helical" evidence="18">
    <location>
        <begin position="177"/>
        <end position="200"/>
    </location>
</feature>
<dbReference type="SMART" id="SM00448">
    <property type="entry name" value="REC"/>
    <property type="match status" value="1"/>
</dbReference>
<dbReference type="SUPFAM" id="SSF55785">
    <property type="entry name" value="PYP-like sensor domain (PAS domain)"/>
    <property type="match status" value="2"/>
</dbReference>
<evidence type="ECO:0000256" key="8">
    <source>
        <dbReference type="ARBA" id="ARBA00022741"/>
    </source>
</evidence>
<dbReference type="PROSITE" id="PS50113">
    <property type="entry name" value="PAC"/>
    <property type="match status" value="2"/>
</dbReference>
<feature type="domain" description="PAS" evidence="21">
    <location>
        <begin position="403"/>
        <end position="476"/>
    </location>
</feature>
<dbReference type="Gene3D" id="1.20.120.160">
    <property type="entry name" value="HPT domain"/>
    <property type="match status" value="1"/>
</dbReference>
<keyword evidence="7 18" id="KW-0812">Transmembrane</keyword>
<evidence type="ECO:0000256" key="10">
    <source>
        <dbReference type="ARBA" id="ARBA00022840"/>
    </source>
</evidence>
<keyword evidence="16" id="KW-0175">Coiled coil</keyword>
<evidence type="ECO:0000256" key="7">
    <source>
        <dbReference type="ARBA" id="ARBA00022692"/>
    </source>
</evidence>
<feature type="domain" description="Histidine kinase" evidence="19">
    <location>
        <begin position="550"/>
        <end position="771"/>
    </location>
</feature>
<dbReference type="InterPro" id="IPR003661">
    <property type="entry name" value="HisK_dim/P_dom"/>
</dbReference>
<evidence type="ECO:0000256" key="12">
    <source>
        <dbReference type="ARBA" id="ARBA00023012"/>
    </source>
</evidence>
<dbReference type="Pfam" id="PF01627">
    <property type="entry name" value="Hpt"/>
    <property type="match status" value="1"/>
</dbReference>
<dbReference type="GO" id="GO:0005886">
    <property type="term" value="C:plasma membrane"/>
    <property type="evidence" value="ECO:0007669"/>
    <property type="project" value="UniProtKB-SubCell"/>
</dbReference>
<dbReference type="SMART" id="SM00388">
    <property type="entry name" value="HisKA"/>
    <property type="match status" value="1"/>
</dbReference>
<keyword evidence="6" id="KW-0808">Transferase</keyword>
<evidence type="ECO:0000256" key="9">
    <source>
        <dbReference type="ARBA" id="ARBA00022777"/>
    </source>
</evidence>
<evidence type="ECO:0000256" key="15">
    <source>
        <dbReference type="PROSITE-ProRule" id="PRU00169"/>
    </source>
</evidence>
<dbReference type="FunFam" id="3.30.565.10:FF:000010">
    <property type="entry name" value="Sensor histidine kinase RcsC"/>
    <property type="match status" value="1"/>
</dbReference>
<keyword evidence="8" id="KW-0547">Nucleotide-binding</keyword>
<dbReference type="SUPFAM" id="SSF47384">
    <property type="entry name" value="Homodimeric domain of signal transducing histidine kinase"/>
    <property type="match status" value="1"/>
</dbReference>
<dbReference type="CDD" id="cd16922">
    <property type="entry name" value="HATPase_EvgS-ArcB-TorS-like"/>
    <property type="match status" value="1"/>
</dbReference>
<name>A0A1S7LK84_MAGMO</name>
<dbReference type="Gene3D" id="3.40.50.2300">
    <property type="match status" value="1"/>
</dbReference>
<evidence type="ECO:0000256" key="4">
    <source>
        <dbReference type="ARBA" id="ARBA00022475"/>
    </source>
</evidence>
<evidence type="ECO:0000259" key="23">
    <source>
        <dbReference type="PROSITE" id="PS50885"/>
    </source>
</evidence>
<dbReference type="FunFam" id="1.10.287.130:FF:000004">
    <property type="entry name" value="Ethylene receptor 1"/>
    <property type="match status" value="1"/>
</dbReference>
<dbReference type="Gene3D" id="3.30.450.20">
    <property type="entry name" value="PAS domain"/>
    <property type="match status" value="2"/>
</dbReference>
<evidence type="ECO:0000256" key="1">
    <source>
        <dbReference type="ARBA" id="ARBA00000085"/>
    </source>
</evidence>
<dbReference type="InterPro" id="IPR035965">
    <property type="entry name" value="PAS-like_dom_sf"/>
</dbReference>
<dbReference type="InterPro" id="IPR011006">
    <property type="entry name" value="CheY-like_superfamily"/>
</dbReference>
<feature type="region of interest" description="Disordered" evidence="17">
    <location>
        <begin position="915"/>
        <end position="942"/>
    </location>
</feature>
<keyword evidence="11 18" id="KW-1133">Transmembrane helix</keyword>
<protein>
    <recommendedName>
        <fullName evidence="3">histidine kinase</fullName>
        <ecNumber evidence="3">2.7.13.3</ecNumber>
    </recommendedName>
</protein>
<dbReference type="Pfam" id="PF08447">
    <property type="entry name" value="PAS_3"/>
    <property type="match status" value="1"/>
</dbReference>
<dbReference type="Pfam" id="PF02518">
    <property type="entry name" value="HATPase_c"/>
    <property type="match status" value="1"/>
</dbReference>
<dbReference type="InterPro" id="IPR036890">
    <property type="entry name" value="HATPase_C_sf"/>
</dbReference>
<feature type="modified residue" description="4-aspartylphosphate" evidence="15">
    <location>
        <position position="841"/>
    </location>
</feature>
<dbReference type="Pfam" id="PF08448">
    <property type="entry name" value="PAS_4"/>
    <property type="match status" value="1"/>
</dbReference>
<evidence type="ECO:0000259" key="24">
    <source>
        <dbReference type="PROSITE" id="PS50894"/>
    </source>
</evidence>
<dbReference type="AlphaFoldDB" id="A0A1S7LK84"/>
<dbReference type="CDD" id="cd00130">
    <property type="entry name" value="PAS"/>
    <property type="match status" value="2"/>
</dbReference>
<dbReference type="InterPro" id="IPR036641">
    <property type="entry name" value="HPT_dom_sf"/>
</dbReference>
<comment type="catalytic activity">
    <reaction evidence="1">
        <text>ATP + protein L-histidine = ADP + protein N-phospho-L-histidine.</text>
        <dbReference type="EC" id="2.7.13.3"/>
    </reaction>
</comment>
<dbReference type="GO" id="GO:0000155">
    <property type="term" value="F:phosphorelay sensor kinase activity"/>
    <property type="evidence" value="ECO:0007669"/>
    <property type="project" value="InterPro"/>
</dbReference>
<gene>
    <name evidence="25" type="ORF">MAGMO_3129</name>
</gene>
<dbReference type="InterPro" id="IPR008207">
    <property type="entry name" value="Sig_transdc_His_kin_Hpt_dom"/>
</dbReference>
<dbReference type="SMART" id="SM00387">
    <property type="entry name" value="HATPase_c"/>
    <property type="match status" value="1"/>
</dbReference>
<dbReference type="SUPFAM" id="SSF47226">
    <property type="entry name" value="Histidine-containing phosphotransfer domain, HPT domain"/>
    <property type="match status" value="1"/>
</dbReference>
<evidence type="ECO:0000256" key="3">
    <source>
        <dbReference type="ARBA" id="ARBA00012438"/>
    </source>
</evidence>
<evidence type="ECO:0000256" key="17">
    <source>
        <dbReference type="SAM" id="MobiDB-lite"/>
    </source>
</evidence>
<dbReference type="EMBL" id="LO017727">
    <property type="protein sequence ID" value="CRH07270.1"/>
    <property type="molecule type" value="Genomic_DNA"/>
</dbReference>
<keyword evidence="13 18" id="KW-0472">Membrane</keyword>
<dbReference type="InterPro" id="IPR005467">
    <property type="entry name" value="His_kinase_dom"/>
</dbReference>
<feature type="domain" description="HPt" evidence="24">
    <location>
        <begin position="957"/>
        <end position="1055"/>
    </location>
</feature>
<keyword evidence="10" id="KW-0067">ATP-binding</keyword>
<dbReference type="Pfam" id="PF00672">
    <property type="entry name" value="HAMP"/>
    <property type="match status" value="1"/>
</dbReference>
<dbReference type="PROSITE" id="PS50110">
    <property type="entry name" value="RESPONSE_REGULATORY"/>
    <property type="match status" value="1"/>
</dbReference>
<evidence type="ECO:0000256" key="14">
    <source>
        <dbReference type="PROSITE-ProRule" id="PRU00110"/>
    </source>
</evidence>
<evidence type="ECO:0000256" key="18">
    <source>
        <dbReference type="SAM" id="Phobius"/>
    </source>
</evidence>
<dbReference type="PROSITE" id="PS50894">
    <property type="entry name" value="HPT"/>
    <property type="match status" value="1"/>
</dbReference>
<dbReference type="SMART" id="SM00086">
    <property type="entry name" value="PAC"/>
    <property type="match status" value="2"/>
</dbReference>
<feature type="domain" description="PAC" evidence="22">
    <location>
        <begin position="477"/>
        <end position="532"/>
    </location>
</feature>
<dbReference type="SMART" id="SM00304">
    <property type="entry name" value="HAMP"/>
    <property type="match status" value="1"/>
</dbReference>
<feature type="domain" description="PAC" evidence="22">
    <location>
        <begin position="332"/>
        <end position="384"/>
    </location>
</feature>
<dbReference type="InterPro" id="IPR001610">
    <property type="entry name" value="PAC"/>
</dbReference>
<keyword evidence="12" id="KW-0902">Two-component regulatory system</keyword>
<evidence type="ECO:0000256" key="11">
    <source>
        <dbReference type="ARBA" id="ARBA00022989"/>
    </source>
</evidence>
<dbReference type="Gene3D" id="3.30.565.10">
    <property type="entry name" value="Histidine kinase-like ATPase, C-terminal domain"/>
    <property type="match status" value="1"/>
</dbReference>
<dbReference type="Pfam" id="PF00072">
    <property type="entry name" value="Response_reg"/>
    <property type="match status" value="1"/>
</dbReference>
<dbReference type="InterPro" id="IPR013656">
    <property type="entry name" value="PAS_4"/>
</dbReference>
<dbReference type="PROSITE" id="PS50109">
    <property type="entry name" value="HIS_KIN"/>
    <property type="match status" value="1"/>
</dbReference>
<dbReference type="PANTHER" id="PTHR45339:SF1">
    <property type="entry name" value="HYBRID SIGNAL TRANSDUCTION HISTIDINE KINASE J"/>
    <property type="match status" value="1"/>
</dbReference>
<dbReference type="CDD" id="cd00088">
    <property type="entry name" value="HPT"/>
    <property type="match status" value="1"/>
</dbReference>
<sequence>MNLRSQFSLALLPLILLAVIGLGQLNSMTTAEDVEQYHSTYLNTILTSFIEGSLKRRHQILDENGLMHLASFVEQYQQEIFRDADLLAAQHQVHFVIFSFDGLVQHATKMPDALLKNAPIVLDHFKHSSPGDELHHISTMLAAESGIFYHKTHFTPWKWQVVVYDADQRFKHAVNQIGTSTLIVAMLLTLTVGGLIYLLLQRLVLTPLGLLQSASDQIAQQQSVAEIPLHGTNEMTALARTIETMSGAITEHQNHLQAQSNLLRSVMAANPDLICLKNSSLVYLAVNPAFCAFMQREESEILGRTDWELMPKDEAKAIVRKDEQVLAAGHTTSLEHSSIGPGGRAVHQHIVHSPVKDSQGQIVGLLTAIRDITTRKEAEEELKLAHEKLEQKVDERTRALQESEARLRIITESLPAAIWMSSPSFEKVHYVSPGYEQIWGQSRHQLYLSPHELLHAIHPSDRAFVLERMRQNLHQPWEAEFRILRPEGSIRWIRCQSVPFQDEVDGVQQVRFLIGCAFDVTDLKETEKALSKAKQDAESANQAKSAFLATMSHEIRTPLNGITGMLEQLRRSGLDQNQDHQAGVIAKCTDVLMDILNDVLDFSKIEAGQLLLEKSPFSPVMVIDDLVEVMRPQAASKGLQLELEVEKGFPQATMGDATRLRQIALNLIGNAIKFTRTGHITITLAVKEQYGEQLTITLEVLDSGIGISQEKLAQLFDPFTQADTSITREYGGTGLGLAICKRLAEAMDGTIEVESYLGKGTRFLVTLPLTLSDAPIVYEPLSDEPPVIAASEILLVEDEIVNQQVAHALLVDEGHQVDVAENGLEAVSQCQQKRYDVILMDLRMPEMDGIQASQTIRLEGPNRETPIIAITADVLKSTVERCYEVGINKVLTKPLHPSSLNHALQEMGLPQLTPEEVSAQEQAKSAPPEPVPAATAPMEPGQGLNTERFNYLVGSLDEKQLTRILGAFYSTATSCQSGLQQALEHGDEGSLSHTAHKLAGSAASLGLVDLQKTAKALENCQDNGECALLMERIEQLIQQGFATITQITGVSFDDH</sequence>
<dbReference type="InterPro" id="IPR036097">
    <property type="entry name" value="HisK_dim/P_sf"/>
</dbReference>
<evidence type="ECO:0000256" key="16">
    <source>
        <dbReference type="SAM" id="Coils"/>
    </source>
</evidence>
<dbReference type="CDD" id="cd00082">
    <property type="entry name" value="HisKA"/>
    <property type="match status" value="1"/>
</dbReference>
<dbReference type="PRINTS" id="PR00344">
    <property type="entry name" value="BCTRLSENSOR"/>
</dbReference>
<dbReference type="InterPro" id="IPR000014">
    <property type="entry name" value="PAS"/>
</dbReference>
<accession>A0A1S7LK84</accession>
<evidence type="ECO:0000259" key="21">
    <source>
        <dbReference type="PROSITE" id="PS50112"/>
    </source>
</evidence>
<feature type="modified residue" description="Phosphohistidine" evidence="14">
    <location>
        <position position="996"/>
    </location>
</feature>
<proteinExistence type="predicted"/>
<dbReference type="GO" id="GO:0005524">
    <property type="term" value="F:ATP binding"/>
    <property type="evidence" value="ECO:0007669"/>
    <property type="project" value="UniProtKB-KW"/>
</dbReference>
<organism evidence="25">
    <name type="scientific">Magnetococcus massalia (strain MO-1)</name>
    <dbReference type="NCBI Taxonomy" id="451514"/>
    <lineage>
        <taxon>Bacteria</taxon>
        <taxon>Pseudomonadati</taxon>
        <taxon>Pseudomonadota</taxon>
        <taxon>Magnetococcia</taxon>
        <taxon>Magnetococcales</taxon>
        <taxon>Magnetococcaceae</taxon>
        <taxon>Magnetococcus</taxon>
    </lineage>
</organism>
<dbReference type="SUPFAM" id="SSF55874">
    <property type="entry name" value="ATPase domain of HSP90 chaperone/DNA topoisomerase II/histidine kinase"/>
    <property type="match status" value="1"/>
</dbReference>
<dbReference type="PANTHER" id="PTHR45339">
    <property type="entry name" value="HYBRID SIGNAL TRANSDUCTION HISTIDINE KINASE J"/>
    <property type="match status" value="1"/>
</dbReference>
<evidence type="ECO:0000259" key="20">
    <source>
        <dbReference type="PROSITE" id="PS50110"/>
    </source>
</evidence>
<dbReference type="InterPro" id="IPR003594">
    <property type="entry name" value="HATPase_dom"/>
</dbReference>
<dbReference type="InterPro" id="IPR001789">
    <property type="entry name" value="Sig_transdc_resp-reg_receiver"/>
</dbReference>
<dbReference type="SMART" id="SM00091">
    <property type="entry name" value="PAS"/>
    <property type="match status" value="2"/>
</dbReference>
<evidence type="ECO:0000256" key="5">
    <source>
        <dbReference type="ARBA" id="ARBA00022553"/>
    </source>
</evidence>
<comment type="subcellular location">
    <subcellularLocation>
        <location evidence="2">Cell membrane</location>
        <topology evidence="2">Multi-pass membrane protein</topology>
    </subcellularLocation>
</comment>
<dbReference type="InterPro" id="IPR013655">
    <property type="entry name" value="PAS_fold_3"/>
</dbReference>
<evidence type="ECO:0000256" key="2">
    <source>
        <dbReference type="ARBA" id="ARBA00004651"/>
    </source>
</evidence>
<dbReference type="PROSITE" id="PS50885">
    <property type="entry name" value="HAMP"/>
    <property type="match status" value="1"/>
</dbReference>
<dbReference type="EC" id="2.7.13.3" evidence="3"/>
<keyword evidence="9 25" id="KW-0418">Kinase</keyword>
<dbReference type="InterPro" id="IPR004358">
    <property type="entry name" value="Sig_transdc_His_kin-like_C"/>
</dbReference>
<dbReference type="Gene3D" id="6.10.340.10">
    <property type="match status" value="1"/>
</dbReference>